<dbReference type="PANTHER" id="PTHR30055:SF234">
    <property type="entry name" value="HTH-TYPE TRANSCRIPTIONAL REGULATOR BETI"/>
    <property type="match status" value="1"/>
</dbReference>
<sequence>MEPADTRDRIVEAAIEVFLEKGYAAATVRDICARAQANVAAVNYHFGSKEALHAAVLEKVMADCQALYPMQEGLEADQPPGERLRRLIANMYRLNFPEDPESARRGKLFWLEVANPSQSFRPLVERFMRPIKDVLEEIIQDIALGPLDPETLHLLAASVAAQCLFHAQNAAWLSQLYPERTYAPADVERLASHVHRFSLAGIEAERARLGRAS</sequence>
<dbReference type="Pfam" id="PF09209">
    <property type="entry name" value="CecR_C"/>
    <property type="match status" value="1"/>
</dbReference>
<dbReference type="InterPro" id="IPR036271">
    <property type="entry name" value="Tet_transcr_reg_TetR-rel_C_sf"/>
</dbReference>
<evidence type="ECO:0000313" key="7">
    <source>
        <dbReference type="Proteomes" id="UP000494245"/>
    </source>
</evidence>
<dbReference type="Gene3D" id="1.10.357.10">
    <property type="entry name" value="Tetracycline Repressor, domain 2"/>
    <property type="match status" value="1"/>
</dbReference>
<dbReference type="GO" id="GO:0000976">
    <property type="term" value="F:transcription cis-regulatory region binding"/>
    <property type="evidence" value="ECO:0007669"/>
    <property type="project" value="TreeGrafter"/>
</dbReference>
<proteinExistence type="predicted"/>
<dbReference type="Proteomes" id="UP000494245">
    <property type="component" value="Unassembled WGS sequence"/>
</dbReference>
<evidence type="ECO:0000259" key="5">
    <source>
        <dbReference type="PROSITE" id="PS50977"/>
    </source>
</evidence>
<dbReference type="SUPFAM" id="SSF46689">
    <property type="entry name" value="Homeodomain-like"/>
    <property type="match status" value="1"/>
</dbReference>
<dbReference type="GO" id="GO:0003700">
    <property type="term" value="F:DNA-binding transcription factor activity"/>
    <property type="evidence" value="ECO:0007669"/>
    <property type="project" value="TreeGrafter"/>
</dbReference>
<feature type="domain" description="HTH tetR-type" evidence="5">
    <location>
        <begin position="4"/>
        <end position="64"/>
    </location>
</feature>
<gene>
    <name evidence="6" type="primary">yttP</name>
    <name evidence="6" type="ORF">NNJEOMEG_02590</name>
</gene>
<dbReference type="AlphaFoldDB" id="A0A6V8LQF4"/>
<dbReference type="InterPro" id="IPR001647">
    <property type="entry name" value="HTH_TetR"/>
</dbReference>
<reference evidence="6 7" key="1">
    <citation type="submission" date="2020-04" db="EMBL/GenBank/DDBJ databases">
        <authorList>
            <consortium name="Desulfovibrio sp. FSS-1 genome sequencing consortium"/>
            <person name="Shimoshige H."/>
            <person name="Kobayashi H."/>
            <person name="Maekawa T."/>
        </authorList>
    </citation>
    <scope>NUCLEOTIDE SEQUENCE [LARGE SCALE GENOMIC DNA]</scope>
    <source>
        <strain evidence="6 7">SIID29052-01</strain>
    </source>
</reference>
<name>A0A6V8LQF4_9BACT</name>
<protein>
    <submittedName>
        <fullName evidence="6">Putative HTH-type transcriptional regulator YttP</fullName>
    </submittedName>
</protein>
<comment type="caution">
    <text evidence="6">The sequence shown here is derived from an EMBL/GenBank/DDBJ whole genome shotgun (WGS) entry which is preliminary data.</text>
</comment>
<dbReference type="InterPro" id="IPR015292">
    <property type="entry name" value="Tscrpt_reg_YbiH_C"/>
</dbReference>
<keyword evidence="1" id="KW-0805">Transcription regulation</keyword>
<keyword evidence="7" id="KW-1185">Reference proteome</keyword>
<dbReference type="InterPro" id="IPR050109">
    <property type="entry name" value="HTH-type_TetR-like_transc_reg"/>
</dbReference>
<evidence type="ECO:0000313" key="6">
    <source>
        <dbReference type="EMBL" id="GFK94743.1"/>
    </source>
</evidence>
<evidence type="ECO:0000256" key="1">
    <source>
        <dbReference type="ARBA" id="ARBA00023015"/>
    </source>
</evidence>
<dbReference type="InterPro" id="IPR023772">
    <property type="entry name" value="DNA-bd_HTH_TetR-type_CS"/>
</dbReference>
<dbReference type="EMBL" id="BLTE01000012">
    <property type="protein sequence ID" value="GFK94743.1"/>
    <property type="molecule type" value="Genomic_DNA"/>
</dbReference>
<reference evidence="6 7" key="2">
    <citation type="submission" date="2020-05" db="EMBL/GenBank/DDBJ databases">
        <title>Draft genome sequence of Desulfovibrio sp. strainFSS-1.</title>
        <authorList>
            <person name="Shimoshige H."/>
            <person name="Kobayashi H."/>
            <person name="Maekawa T."/>
        </authorList>
    </citation>
    <scope>NUCLEOTIDE SEQUENCE [LARGE SCALE GENOMIC DNA]</scope>
    <source>
        <strain evidence="6 7">SIID29052-01</strain>
    </source>
</reference>
<dbReference type="RefSeq" id="WP_173085119.1">
    <property type="nucleotide sequence ID" value="NZ_BLTE01000012.1"/>
</dbReference>
<dbReference type="PROSITE" id="PS01081">
    <property type="entry name" value="HTH_TETR_1"/>
    <property type="match status" value="1"/>
</dbReference>
<dbReference type="PROSITE" id="PS50977">
    <property type="entry name" value="HTH_TETR_2"/>
    <property type="match status" value="1"/>
</dbReference>
<dbReference type="PRINTS" id="PR00455">
    <property type="entry name" value="HTHTETR"/>
</dbReference>
<organism evidence="6 7">
    <name type="scientific">Fundidesulfovibrio magnetotacticus</name>
    <dbReference type="NCBI Taxonomy" id="2730080"/>
    <lineage>
        <taxon>Bacteria</taxon>
        <taxon>Pseudomonadati</taxon>
        <taxon>Thermodesulfobacteriota</taxon>
        <taxon>Desulfovibrionia</taxon>
        <taxon>Desulfovibrionales</taxon>
        <taxon>Desulfovibrionaceae</taxon>
        <taxon>Fundidesulfovibrio</taxon>
    </lineage>
</organism>
<evidence type="ECO:0000256" key="4">
    <source>
        <dbReference type="PROSITE-ProRule" id="PRU00335"/>
    </source>
</evidence>
<keyword evidence="3" id="KW-0804">Transcription</keyword>
<evidence type="ECO:0000256" key="2">
    <source>
        <dbReference type="ARBA" id="ARBA00023125"/>
    </source>
</evidence>
<dbReference type="SUPFAM" id="SSF48498">
    <property type="entry name" value="Tetracyclin repressor-like, C-terminal domain"/>
    <property type="match status" value="1"/>
</dbReference>
<dbReference type="PANTHER" id="PTHR30055">
    <property type="entry name" value="HTH-TYPE TRANSCRIPTIONAL REGULATOR RUTR"/>
    <property type="match status" value="1"/>
</dbReference>
<evidence type="ECO:0000256" key="3">
    <source>
        <dbReference type="ARBA" id="ARBA00023163"/>
    </source>
</evidence>
<feature type="DNA-binding region" description="H-T-H motif" evidence="4">
    <location>
        <begin position="27"/>
        <end position="46"/>
    </location>
</feature>
<dbReference type="Gene3D" id="1.10.10.60">
    <property type="entry name" value="Homeodomain-like"/>
    <property type="match status" value="1"/>
</dbReference>
<keyword evidence="2 4" id="KW-0238">DNA-binding</keyword>
<dbReference type="InterPro" id="IPR009057">
    <property type="entry name" value="Homeodomain-like_sf"/>
</dbReference>
<dbReference type="Pfam" id="PF00440">
    <property type="entry name" value="TetR_N"/>
    <property type="match status" value="1"/>
</dbReference>
<accession>A0A6V8LQF4</accession>